<comment type="caution">
    <text evidence="2">The sequence shown here is derived from an EMBL/GenBank/DDBJ whole genome shotgun (WGS) entry which is preliminary data.</text>
</comment>
<accession>A0A917H328</accession>
<dbReference type="EMBL" id="BMEQ01000021">
    <property type="protein sequence ID" value="GGG65444.1"/>
    <property type="molecule type" value="Genomic_DNA"/>
</dbReference>
<feature type="region of interest" description="Disordered" evidence="1">
    <location>
        <begin position="1"/>
        <end position="21"/>
    </location>
</feature>
<protein>
    <recommendedName>
        <fullName evidence="4">Alternate-type signal peptide domain-containing protein</fullName>
    </recommendedName>
</protein>
<organism evidence="2 3">
    <name type="scientific">Kocuria dechangensis</name>
    <dbReference type="NCBI Taxonomy" id="1176249"/>
    <lineage>
        <taxon>Bacteria</taxon>
        <taxon>Bacillati</taxon>
        <taxon>Actinomycetota</taxon>
        <taxon>Actinomycetes</taxon>
        <taxon>Micrococcales</taxon>
        <taxon>Micrococcaceae</taxon>
        <taxon>Kocuria</taxon>
    </lineage>
</organism>
<dbReference type="Proteomes" id="UP000638848">
    <property type="component" value="Unassembled WGS sequence"/>
</dbReference>
<dbReference type="RefSeq" id="WP_188538950.1">
    <property type="nucleotide sequence ID" value="NZ_BMEQ01000021.1"/>
</dbReference>
<name>A0A917H328_9MICC</name>
<keyword evidence="3" id="KW-1185">Reference proteome</keyword>
<proteinExistence type="predicted"/>
<reference evidence="2" key="2">
    <citation type="submission" date="2020-09" db="EMBL/GenBank/DDBJ databases">
        <authorList>
            <person name="Sun Q."/>
            <person name="Zhou Y."/>
        </authorList>
    </citation>
    <scope>NUCLEOTIDE SEQUENCE</scope>
    <source>
        <strain evidence="2">CGMCC 1.12187</strain>
    </source>
</reference>
<evidence type="ECO:0008006" key="4">
    <source>
        <dbReference type="Google" id="ProtNLM"/>
    </source>
</evidence>
<evidence type="ECO:0000256" key="1">
    <source>
        <dbReference type="SAM" id="MobiDB-lite"/>
    </source>
</evidence>
<reference evidence="2" key="1">
    <citation type="journal article" date="2014" name="Int. J. Syst. Evol. Microbiol.">
        <title>Complete genome sequence of Corynebacterium casei LMG S-19264T (=DSM 44701T), isolated from a smear-ripened cheese.</title>
        <authorList>
            <consortium name="US DOE Joint Genome Institute (JGI-PGF)"/>
            <person name="Walter F."/>
            <person name="Albersmeier A."/>
            <person name="Kalinowski J."/>
            <person name="Ruckert C."/>
        </authorList>
    </citation>
    <scope>NUCLEOTIDE SEQUENCE</scope>
    <source>
        <strain evidence="2">CGMCC 1.12187</strain>
    </source>
</reference>
<evidence type="ECO:0000313" key="2">
    <source>
        <dbReference type="EMBL" id="GGG65444.1"/>
    </source>
</evidence>
<gene>
    <name evidence="2" type="ORF">GCM10011374_31610</name>
</gene>
<dbReference type="NCBIfam" id="TIGR04089">
    <property type="entry name" value="exp_by_SipW_III"/>
    <property type="match status" value="1"/>
</dbReference>
<dbReference type="InterPro" id="IPR024006">
    <property type="entry name" value="Alt_signal_exp_actinobact"/>
</dbReference>
<dbReference type="AlphaFoldDB" id="A0A917H328"/>
<evidence type="ECO:0000313" key="3">
    <source>
        <dbReference type="Proteomes" id="UP000638848"/>
    </source>
</evidence>
<sequence>MHTAPQHPLPTSAPRGGRHRRAGKAALAGVVAVGLLAAGGGTFSKWYDEQTVASGDVLSSGELSLDHLSSGWFVDGQPIDVDAFRMVPGDTVTFVSQTRVNAVGDSLTAQLALDPSGISLATVDPGLADDLVYAVDVDGLQDTSAAGGWTVVGEAGGNRNDNGAPVTVTVTIDWPADVPADGRAGQNDSVDLGAIKLTLAQNV</sequence>